<name>A0ABR2MF32_9ASPA</name>
<gene>
    <name evidence="1" type="ORF">KSP40_PGU000956</name>
</gene>
<reference evidence="1 2" key="1">
    <citation type="journal article" date="2022" name="Nat. Plants">
        <title>Genomes of leafy and leafless Platanthera orchids illuminate the evolution of mycoheterotrophy.</title>
        <authorList>
            <person name="Li M.H."/>
            <person name="Liu K.W."/>
            <person name="Li Z."/>
            <person name="Lu H.C."/>
            <person name="Ye Q.L."/>
            <person name="Zhang D."/>
            <person name="Wang J.Y."/>
            <person name="Li Y.F."/>
            <person name="Zhong Z.M."/>
            <person name="Liu X."/>
            <person name="Yu X."/>
            <person name="Liu D.K."/>
            <person name="Tu X.D."/>
            <person name="Liu B."/>
            <person name="Hao Y."/>
            <person name="Liao X.Y."/>
            <person name="Jiang Y.T."/>
            <person name="Sun W.H."/>
            <person name="Chen J."/>
            <person name="Chen Y.Q."/>
            <person name="Ai Y."/>
            <person name="Zhai J.W."/>
            <person name="Wu S.S."/>
            <person name="Zhou Z."/>
            <person name="Hsiao Y.Y."/>
            <person name="Wu W.L."/>
            <person name="Chen Y.Y."/>
            <person name="Lin Y.F."/>
            <person name="Hsu J.L."/>
            <person name="Li C.Y."/>
            <person name="Wang Z.W."/>
            <person name="Zhao X."/>
            <person name="Zhong W.Y."/>
            <person name="Ma X.K."/>
            <person name="Ma L."/>
            <person name="Huang J."/>
            <person name="Chen G.Z."/>
            <person name="Huang M.Z."/>
            <person name="Huang L."/>
            <person name="Peng D.H."/>
            <person name="Luo Y.B."/>
            <person name="Zou S.Q."/>
            <person name="Chen S.P."/>
            <person name="Lan S."/>
            <person name="Tsai W.C."/>
            <person name="Van de Peer Y."/>
            <person name="Liu Z.J."/>
        </authorList>
    </citation>
    <scope>NUCLEOTIDE SEQUENCE [LARGE SCALE GENOMIC DNA]</scope>
    <source>
        <strain evidence="1">Lor288</strain>
    </source>
</reference>
<evidence type="ECO:0000313" key="1">
    <source>
        <dbReference type="EMBL" id="KAK8962598.1"/>
    </source>
</evidence>
<evidence type="ECO:0000313" key="2">
    <source>
        <dbReference type="Proteomes" id="UP001412067"/>
    </source>
</evidence>
<dbReference type="EMBL" id="JBBWWR010000008">
    <property type="protein sequence ID" value="KAK8962598.1"/>
    <property type="molecule type" value="Genomic_DNA"/>
</dbReference>
<keyword evidence="2" id="KW-1185">Reference proteome</keyword>
<dbReference type="Proteomes" id="UP001412067">
    <property type="component" value="Unassembled WGS sequence"/>
</dbReference>
<accession>A0ABR2MF32</accession>
<comment type="caution">
    <text evidence="1">The sequence shown here is derived from an EMBL/GenBank/DDBJ whole genome shotgun (WGS) entry which is preliminary data.</text>
</comment>
<sequence>MERKAEMREEELTVEDDSCCPQQGRTVMFVDLRRPKNRDCDRRIRQESAATASSCVLLQEPLRPEVFGVFPVGRVVGEPPGVDDDLALGQDVVAAELGVVEIHVGDEERDGHA</sequence>
<protein>
    <submittedName>
        <fullName evidence="1">Uncharacterized protein</fullName>
    </submittedName>
</protein>
<proteinExistence type="predicted"/>
<organism evidence="1 2">
    <name type="scientific">Platanthera guangdongensis</name>
    <dbReference type="NCBI Taxonomy" id="2320717"/>
    <lineage>
        <taxon>Eukaryota</taxon>
        <taxon>Viridiplantae</taxon>
        <taxon>Streptophyta</taxon>
        <taxon>Embryophyta</taxon>
        <taxon>Tracheophyta</taxon>
        <taxon>Spermatophyta</taxon>
        <taxon>Magnoliopsida</taxon>
        <taxon>Liliopsida</taxon>
        <taxon>Asparagales</taxon>
        <taxon>Orchidaceae</taxon>
        <taxon>Orchidoideae</taxon>
        <taxon>Orchideae</taxon>
        <taxon>Orchidinae</taxon>
        <taxon>Platanthera</taxon>
    </lineage>
</organism>